<dbReference type="GO" id="GO:0004222">
    <property type="term" value="F:metalloendopeptidase activity"/>
    <property type="evidence" value="ECO:0007669"/>
    <property type="project" value="InterPro"/>
</dbReference>
<dbReference type="PANTHER" id="PTHR42837">
    <property type="entry name" value="REGULATOR OF SIGMA-E PROTEASE RSEP"/>
    <property type="match status" value="1"/>
</dbReference>
<dbReference type="InterPro" id="IPR041489">
    <property type="entry name" value="PDZ_6"/>
</dbReference>
<evidence type="ECO:0000256" key="6">
    <source>
        <dbReference type="ARBA" id="ARBA00022801"/>
    </source>
</evidence>
<dbReference type="SMART" id="SM00228">
    <property type="entry name" value="PDZ"/>
    <property type="match status" value="2"/>
</dbReference>
<dbReference type="InterPro" id="IPR008915">
    <property type="entry name" value="Peptidase_M50"/>
</dbReference>
<evidence type="ECO:0000313" key="13">
    <source>
        <dbReference type="EMBL" id="MDI6448470.1"/>
    </source>
</evidence>
<dbReference type="Pfam" id="PF02163">
    <property type="entry name" value="Peptidase_M50"/>
    <property type="match status" value="2"/>
</dbReference>
<feature type="transmembrane region" description="Helical" evidence="11">
    <location>
        <begin position="622"/>
        <end position="642"/>
    </location>
</feature>
<reference evidence="13" key="1">
    <citation type="submission" date="2023-05" db="EMBL/GenBank/DDBJ databases">
        <title>Anaerotaeda fermentans gen. nov., sp. nov., a novel anaerobic planctomycete of the new family within the order Sedimentisphaerales isolated from Taman Peninsula, Russia.</title>
        <authorList>
            <person name="Khomyakova M.A."/>
            <person name="Merkel A.Y."/>
            <person name="Slobodkin A.I."/>
        </authorList>
    </citation>
    <scope>NUCLEOTIDE SEQUENCE</scope>
    <source>
        <strain evidence="13">M17dextr</strain>
    </source>
</reference>
<dbReference type="GO" id="GO:0006508">
    <property type="term" value="P:proteolysis"/>
    <property type="evidence" value="ECO:0007669"/>
    <property type="project" value="UniProtKB-KW"/>
</dbReference>
<evidence type="ECO:0000256" key="10">
    <source>
        <dbReference type="ARBA" id="ARBA00023136"/>
    </source>
</evidence>
<dbReference type="EMBL" id="JASCXX010000004">
    <property type="protein sequence ID" value="MDI6448470.1"/>
    <property type="molecule type" value="Genomic_DNA"/>
</dbReference>
<evidence type="ECO:0000256" key="1">
    <source>
        <dbReference type="ARBA" id="ARBA00001947"/>
    </source>
</evidence>
<comment type="caution">
    <text evidence="13">The sequence shown here is derived from an EMBL/GenBank/DDBJ whole genome shotgun (WGS) entry which is preliminary data.</text>
</comment>
<comment type="similarity">
    <text evidence="3">Belongs to the peptidase M50B family.</text>
</comment>
<dbReference type="GO" id="GO:0016020">
    <property type="term" value="C:membrane"/>
    <property type="evidence" value="ECO:0007669"/>
    <property type="project" value="UniProtKB-SubCell"/>
</dbReference>
<evidence type="ECO:0000256" key="8">
    <source>
        <dbReference type="ARBA" id="ARBA00022989"/>
    </source>
</evidence>
<evidence type="ECO:0000259" key="12">
    <source>
        <dbReference type="PROSITE" id="PS50106"/>
    </source>
</evidence>
<name>A0AAW6TS98_9BACT</name>
<keyword evidence="6" id="KW-0378">Hydrolase</keyword>
<sequence length="702" mass="75633">MSKKGSSSKILSSVFWLAVLAVVIVLIVRYAGVFGNLALVMVGFGSVVLVHEFGHFIVAKLAGIKVEAFSIFMPPTLLGLQRTPSGLKLRVLPSFLSDEADALPDAEGKTDPGGEAGEAGTEYRVGLIPFGGYVKLLGQEDIGPVKQIRDPRSFSNKSLGARIAVVAAGVTFNLISAAIILMVVFLIGINFPPPVVGGVVAGSSADEAGLQAGDEFLEIDGRRESLEFSSLILAAALSGRDEAVPVVVRRRDGSIESMELLASKRPNEQKIREFGILQPLSLTMAELEDPDALHRRTGLLPGDRIVAVGGRAVEHHWAYEEAVRETFAPRLPMEVERPKAEGGVERVEMELSLAWPPGRGAVALEEHLNHVYSMVPRLRVIEVTRTVAAGEEPLLPGDIVVSVGEVPNPTFVELREITAAYDNKPLAIQVLRLDPNGVERLADLTVTPRKREGTERVEIGFVPGLDAEHAVVAKTISVEGGVPRLDIPRGATITTVNGKPVKSFYDIVAETRHWDGQSVRLEYRLDGQAEGGVTLQDPTAGVAVAIESMTEVLLPFKPLERLYKADSPIEAIKMGYRRTVMFVAMTYVTLKQLVAGLLSPQLLMGPVGIMVSSYQIVAREPLVYYAYFLGLIGASIAVLNLMPMPPFDGGLIVLMLVEKIKGSPLSEKAQGVLAYAGWVIVGTLLIYVTFNDVVRTVGGFFS</sequence>
<evidence type="ECO:0000256" key="2">
    <source>
        <dbReference type="ARBA" id="ARBA00004141"/>
    </source>
</evidence>
<feature type="domain" description="PDZ" evidence="12">
    <location>
        <begin position="187"/>
        <end position="252"/>
    </location>
</feature>
<dbReference type="RefSeq" id="WP_349243875.1">
    <property type="nucleotide sequence ID" value="NZ_JASCXX010000004.1"/>
</dbReference>
<keyword evidence="10 11" id="KW-0472">Membrane</keyword>
<keyword evidence="9" id="KW-0482">Metalloprotease</keyword>
<dbReference type="AlphaFoldDB" id="A0AAW6TS98"/>
<dbReference type="CDD" id="cd05709">
    <property type="entry name" value="S2P-M50"/>
    <property type="match status" value="1"/>
</dbReference>
<comment type="subcellular location">
    <subcellularLocation>
        <location evidence="2">Membrane</location>
        <topology evidence="2">Multi-pass membrane protein</topology>
    </subcellularLocation>
</comment>
<comment type="cofactor">
    <cofactor evidence="1">
        <name>Zn(2+)</name>
        <dbReference type="ChEBI" id="CHEBI:29105"/>
    </cofactor>
</comment>
<keyword evidence="4 13" id="KW-0645">Protease</keyword>
<feature type="transmembrane region" description="Helical" evidence="11">
    <location>
        <begin position="37"/>
        <end position="58"/>
    </location>
</feature>
<organism evidence="13 14">
    <name type="scientific">Anaerobaca lacustris</name>
    <dbReference type="NCBI Taxonomy" id="3044600"/>
    <lineage>
        <taxon>Bacteria</taxon>
        <taxon>Pseudomonadati</taxon>
        <taxon>Planctomycetota</taxon>
        <taxon>Phycisphaerae</taxon>
        <taxon>Sedimentisphaerales</taxon>
        <taxon>Anaerobacaceae</taxon>
        <taxon>Anaerobaca</taxon>
    </lineage>
</organism>
<dbReference type="InterPro" id="IPR036034">
    <property type="entry name" value="PDZ_sf"/>
</dbReference>
<gene>
    <name evidence="13" type="ORF">QJ522_05395</name>
</gene>
<keyword evidence="8 11" id="KW-1133">Transmembrane helix</keyword>
<evidence type="ECO:0000256" key="9">
    <source>
        <dbReference type="ARBA" id="ARBA00023049"/>
    </source>
</evidence>
<dbReference type="Gene3D" id="2.30.42.10">
    <property type="match status" value="2"/>
</dbReference>
<evidence type="ECO:0000256" key="7">
    <source>
        <dbReference type="ARBA" id="ARBA00022833"/>
    </source>
</evidence>
<dbReference type="Proteomes" id="UP001431776">
    <property type="component" value="Unassembled WGS sequence"/>
</dbReference>
<feature type="transmembrane region" description="Helical" evidence="11">
    <location>
        <begin position="159"/>
        <end position="187"/>
    </location>
</feature>
<protein>
    <submittedName>
        <fullName evidence="13">Site-2 protease family protein</fullName>
    </submittedName>
</protein>
<dbReference type="Pfam" id="PF17820">
    <property type="entry name" value="PDZ_6"/>
    <property type="match status" value="1"/>
</dbReference>
<feature type="transmembrane region" description="Helical" evidence="11">
    <location>
        <begin position="672"/>
        <end position="690"/>
    </location>
</feature>
<keyword evidence="7" id="KW-0862">Zinc</keyword>
<dbReference type="PROSITE" id="PS50106">
    <property type="entry name" value="PDZ"/>
    <property type="match status" value="1"/>
</dbReference>
<evidence type="ECO:0000256" key="5">
    <source>
        <dbReference type="ARBA" id="ARBA00022692"/>
    </source>
</evidence>
<evidence type="ECO:0000256" key="11">
    <source>
        <dbReference type="SAM" id="Phobius"/>
    </source>
</evidence>
<dbReference type="PANTHER" id="PTHR42837:SF2">
    <property type="entry name" value="MEMBRANE METALLOPROTEASE ARASP2, CHLOROPLASTIC-RELATED"/>
    <property type="match status" value="1"/>
</dbReference>
<evidence type="ECO:0000256" key="3">
    <source>
        <dbReference type="ARBA" id="ARBA00007931"/>
    </source>
</evidence>
<keyword evidence="5 11" id="KW-0812">Transmembrane</keyword>
<feature type="transmembrane region" description="Helical" evidence="11">
    <location>
        <begin position="12"/>
        <end position="31"/>
    </location>
</feature>
<accession>A0AAW6TS98</accession>
<dbReference type="InterPro" id="IPR001478">
    <property type="entry name" value="PDZ"/>
</dbReference>
<keyword evidence="14" id="KW-1185">Reference proteome</keyword>
<dbReference type="SUPFAM" id="SSF50156">
    <property type="entry name" value="PDZ domain-like"/>
    <property type="match status" value="2"/>
</dbReference>
<evidence type="ECO:0000313" key="14">
    <source>
        <dbReference type="Proteomes" id="UP001431776"/>
    </source>
</evidence>
<dbReference type="CDD" id="cd06163">
    <property type="entry name" value="S2P-M50_PDZ_RseP-like"/>
    <property type="match status" value="1"/>
</dbReference>
<dbReference type="InterPro" id="IPR004387">
    <property type="entry name" value="Pept_M50_Zn"/>
</dbReference>
<evidence type="ECO:0000256" key="4">
    <source>
        <dbReference type="ARBA" id="ARBA00022670"/>
    </source>
</evidence>
<proteinExistence type="inferred from homology"/>